<dbReference type="Gene3D" id="1.20.1250.20">
    <property type="entry name" value="MFS general substrate transporter like domains"/>
    <property type="match status" value="1"/>
</dbReference>
<dbReference type="InterPro" id="IPR036259">
    <property type="entry name" value="MFS_trans_sf"/>
</dbReference>
<dbReference type="PANTHER" id="PTHR23517:SF2">
    <property type="entry name" value="MULTIDRUG RESISTANCE PROTEIN MDTH"/>
    <property type="match status" value="1"/>
</dbReference>
<dbReference type="InterPro" id="IPR050171">
    <property type="entry name" value="MFS_Transporters"/>
</dbReference>
<evidence type="ECO:0000256" key="3">
    <source>
        <dbReference type="ARBA" id="ARBA00022475"/>
    </source>
</evidence>
<reference evidence="9 10" key="1">
    <citation type="journal article" date="2010" name="Stand. Genomic Sci.">
        <title>Complete genome sequence of Coraliomargarita akajimensis type strain (04OKA010-24).</title>
        <authorList>
            <person name="Mavromatis K."/>
            <person name="Abt B."/>
            <person name="Brambilla E."/>
            <person name="Lapidus A."/>
            <person name="Copeland A."/>
            <person name="Deshpande S."/>
            <person name="Nolan M."/>
            <person name="Lucas S."/>
            <person name="Tice H."/>
            <person name="Cheng J.F."/>
            <person name="Han C."/>
            <person name="Detter J.C."/>
            <person name="Woyke T."/>
            <person name="Goodwin L."/>
            <person name="Pitluck S."/>
            <person name="Held B."/>
            <person name="Brettin T."/>
            <person name="Tapia R."/>
            <person name="Ivanova N."/>
            <person name="Mikhailova N."/>
            <person name="Pati A."/>
            <person name="Liolios K."/>
            <person name="Chen A."/>
            <person name="Palaniappan K."/>
            <person name="Land M."/>
            <person name="Hauser L."/>
            <person name="Chang Y.J."/>
            <person name="Jeffries C.D."/>
            <person name="Rohde M."/>
            <person name="Goker M."/>
            <person name="Bristow J."/>
            <person name="Eisen J.A."/>
            <person name="Markowitz V."/>
            <person name="Hugenholtz P."/>
            <person name="Klenk H.P."/>
            <person name="Kyrpides N.C."/>
        </authorList>
    </citation>
    <scope>NUCLEOTIDE SEQUENCE [LARGE SCALE GENOMIC DNA]</scope>
    <source>
        <strain evidence="10">DSM 45221 / IAM 15411 / JCM 23193 / KCTC 12865</strain>
    </source>
</reference>
<dbReference type="OrthoDB" id="9793283at2"/>
<dbReference type="PANTHER" id="PTHR23517">
    <property type="entry name" value="RESISTANCE PROTEIN MDTM, PUTATIVE-RELATED-RELATED"/>
    <property type="match status" value="1"/>
</dbReference>
<feature type="transmembrane region" description="Helical" evidence="7">
    <location>
        <begin position="290"/>
        <end position="308"/>
    </location>
</feature>
<evidence type="ECO:0000256" key="4">
    <source>
        <dbReference type="ARBA" id="ARBA00022692"/>
    </source>
</evidence>
<dbReference type="EMBL" id="CP001998">
    <property type="protein sequence ID" value="ADE53172.1"/>
    <property type="molecule type" value="Genomic_DNA"/>
</dbReference>
<feature type="transmembrane region" description="Helical" evidence="7">
    <location>
        <begin position="376"/>
        <end position="396"/>
    </location>
</feature>
<keyword evidence="6 7" id="KW-0472">Membrane</keyword>
<feature type="transmembrane region" description="Helical" evidence="7">
    <location>
        <begin position="83"/>
        <end position="101"/>
    </location>
</feature>
<evidence type="ECO:0000313" key="9">
    <source>
        <dbReference type="EMBL" id="ADE53172.1"/>
    </source>
</evidence>
<dbReference type="eggNOG" id="COG2814">
    <property type="taxonomic scope" value="Bacteria"/>
</dbReference>
<organism evidence="9 10">
    <name type="scientific">Coraliomargarita akajimensis (strain DSM 45221 / IAM 15411 / JCM 23193 / KCTC 12865 / 04OKA010-24)</name>
    <dbReference type="NCBI Taxonomy" id="583355"/>
    <lineage>
        <taxon>Bacteria</taxon>
        <taxon>Pseudomonadati</taxon>
        <taxon>Verrucomicrobiota</taxon>
        <taxon>Opitutia</taxon>
        <taxon>Puniceicoccales</taxon>
        <taxon>Coraliomargaritaceae</taxon>
        <taxon>Coraliomargarita</taxon>
    </lineage>
</organism>
<feature type="transmembrane region" description="Helical" evidence="7">
    <location>
        <begin position="228"/>
        <end position="248"/>
    </location>
</feature>
<keyword evidence="10" id="KW-1185">Reference proteome</keyword>
<evidence type="ECO:0000256" key="1">
    <source>
        <dbReference type="ARBA" id="ARBA00004651"/>
    </source>
</evidence>
<dbReference type="InterPro" id="IPR005829">
    <property type="entry name" value="Sugar_transporter_CS"/>
</dbReference>
<dbReference type="InterPro" id="IPR020846">
    <property type="entry name" value="MFS_dom"/>
</dbReference>
<keyword evidence="4 7" id="KW-0812">Transmembrane</keyword>
<dbReference type="Pfam" id="PF07690">
    <property type="entry name" value="MFS_1"/>
    <property type="match status" value="1"/>
</dbReference>
<feature type="transmembrane region" description="Helical" evidence="7">
    <location>
        <begin position="49"/>
        <end position="71"/>
    </location>
</feature>
<sequence length="410" mass="44086">MYPFFNSLYKDIRAQPRAVFIIVLGLFLIRFGAYVFPFLSLYLSSLNYSASQVAMVIACMGLGNILGPMAGGYLADAIGRKHTMVLSLFGSAVATLSIYAATDHYGLLLAVVFTNGFIAFLYGPASNALLSDLVPAEQRLTTFALIRLALNGGFAAGPAVGGLLYATAPWLMFVGDAFTTAICGVLTLLYLPQGLRTISGKAGSLSVFFKSWRSALRDLRTHFLFKQYLLAIFFMAFGFCQVFSVLAISTQNAGLSPGQYGMLMSLNGLLILLIELPMSHWLKRFVPRHVLGVGFALIGLGLVAFGVAQSFTGYLMAMALFTLGEIVALPVGMAYSSELAPEQYRGRYLGLRGIFWGMAGALASSGLIIYEHLGAGVWLIAGLASLLATLVIALPAKISRRRALELKLSI</sequence>
<feature type="transmembrane region" description="Helical" evidence="7">
    <location>
        <begin position="142"/>
        <end position="164"/>
    </location>
</feature>
<dbReference type="PROSITE" id="PS50850">
    <property type="entry name" value="MFS"/>
    <property type="match status" value="1"/>
</dbReference>
<evidence type="ECO:0000259" key="8">
    <source>
        <dbReference type="PROSITE" id="PS50850"/>
    </source>
</evidence>
<feature type="transmembrane region" description="Helical" evidence="7">
    <location>
        <begin position="260"/>
        <end position="278"/>
    </location>
</feature>
<dbReference type="Proteomes" id="UP000000925">
    <property type="component" value="Chromosome"/>
</dbReference>
<keyword evidence="5 7" id="KW-1133">Transmembrane helix</keyword>
<feature type="transmembrane region" description="Helical" evidence="7">
    <location>
        <begin position="349"/>
        <end position="370"/>
    </location>
</feature>
<accession>D5EL70</accession>
<keyword evidence="3" id="KW-1003">Cell membrane</keyword>
<keyword evidence="2" id="KW-0813">Transport</keyword>
<protein>
    <submittedName>
        <fullName evidence="9">Major facilitator superfamily MFS_1</fullName>
    </submittedName>
</protein>
<dbReference type="PROSITE" id="PS00216">
    <property type="entry name" value="SUGAR_TRANSPORT_1"/>
    <property type="match status" value="1"/>
</dbReference>
<dbReference type="SUPFAM" id="SSF103473">
    <property type="entry name" value="MFS general substrate transporter"/>
    <property type="match status" value="1"/>
</dbReference>
<evidence type="ECO:0000313" key="10">
    <source>
        <dbReference type="Proteomes" id="UP000000925"/>
    </source>
</evidence>
<dbReference type="GO" id="GO:0022857">
    <property type="term" value="F:transmembrane transporter activity"/>
    <property type="evidence" value="ECO:0007669"/>
    <property type="project" value="InterPro"/>
</dbReference>
<evidence type="ECO:0000256" key="7">
    <source>
        <dbReference type="SAM" id="Phobius"/>
    </source>
</evidence>
<proteinExistence type="predicted"/>
<dbReference type="GO" id="GO:0005886">
    <property type="term" value="C:plasma membrane"/>
    <property type="evidence" value="ECO:0007669"/>
    <property type="project" value="UniProtKB-SubCell"/>
</dbReference>
<feature type="domain" description="Major facilitator superfamily (MFS) profile" evidence="8">
    <location>
        <begin position="18"/>
        <end position="400"/>
    </location>
</feature>
<feature type="transmembrane region" description="Helical" evidence="7">
    <location>
        <begin position="314"/>
        <end position="337"/>
    </location>
</feature>
<name>D5EL70_CORAD</name>
<evidence type="ECO:0000256" key="6">
    <source>
        <dbReference type="ARBA" id="ARBA00023136"/>
    </source>
</evidence>
<gene>
    <name evidence="9" type="ordered locus">Caka_0143</name>
</gene>
<comment type="subcellular location">
    <subcellularLocation>
        <location evidence="1">Cell membrane</location>
        <topology evidence="1">Multi-pass membrane protein</topology>
    </subcellularLocation>
</comment>
<feature type="transmembrane region" description="Helical" evidence="7">
    <location>
        <begin position="20"/>
        <end position="43"/>
    </location>
</feature>
<dbReference type="HOGENOM" id="CLU_001265_60_4_0"/>
<feature type="transmembrane region" description="Helical" evidence="7">
    <location>
        <begin position="107"/>
        <end position="130"/>
    </location>
</feature>
<dbReference type="RefSeq" id="WP_013041898.1">
    <property type="nucleotide sequence ID" value="NC_014008.1"/>
</dbReference>
<dbReference type="InterPro" id="IPR011701">
    <property type="entry name" value="MFS"/>
</dbReference>
<feature type="transmembrane region" description="Helical" evidence="7">
    <location>
        <begin position="170"/>
        <end position="191"/>
    </location>
</feature>
<evidence type="ECO:0000256" key="2">
    <source>
        <dbReference type="ARBA" id="ARBA00022448"/>
    </source>
</evidence>
<evidence type="ECO:0000256" key="5">
    <source>
        <dbReference type="ARBA" id="ARBA00022989"/>
    </source>
</evidence>
<dbReference type="AlphaFoldDB" id="D5EL70"/>
<dbReference type="KEGG" id="caa:Caka_0143"/>